<name>A0A2U1T739_9CORY</name>
<dbReference type="GO" id="GO:0051536">
    <property type="term" value="F:iron-sulfur cluster binding"/>
    <property type="evidence" value="ECO:0007669"/>
    <property type="project" value="UniProtKB-KW"/>
</dbReference>
<feature type="domain" description="FAD-binding PCMH-type" evidence="12">
    <location>
        <begin position="23"/>
        <end position="251"/>
    </location>
</feature>
<dbReference type="Pfam" id="PF02913">
    <property type="entry name" value="FAD-oxidase_C"/>
    <property type="match status" value="1"/>
</dbReference>
<dbReference type="PROSITE" id="PS51379">
    <property type="entry name" value="4FE4S_FER_2"/>
    <property type="match status" value="1"/>
</dbReference>
<dbReference type="InterPro" id="IPR036318">
    <property type="entry name" value="FAD-bd_PCMH-like_sf"/>
</dbReference>
<dbReference type="PROSITE" id="PS51387">
    <property type="entry name" value="FAD_PCMH"/>
    <property type="match status" value="1"/>
</dbReference>
<protein>
    <recommendedName>
        <fullName evidence="10">D-lactate dehydrogenase (cytochrome)</fullName>
        <ecNumber evidence="10">1.1.2.4</ecNumber>
    </recommendedName>
</protein>
<dbReference type="RefSeq" id="WP_108430994.1">
    <property type="nucleotide sequence ID" value="NZ_CP026947.1"/>
</dbReference>
<comment type="similarity">
    <text evidence="2">Belongs to the FAD-binding oxidoreductase/transferase type 4 family.</text>
</comment>
<dbReference type="GO" id="GO:1903457">
    <property type="term" value="P:lactate catabolic process"/>
    <property type="evidence" value="ECO:0007669"/>
    <property type="project" value="TreeGrafter"/>
</dbReference>
<dbReference type="SUPFAM" id="SSF55103">
    <property type="entry name" value="FAD-linked oxidases, C-terminal domain"/>
    <property type="match status" value="1"/>
</dbReference>
<keyword evidence="7" id="KW-0560">Oxidoreductase</keyword>
<evidence type="ECO:0000256" key="2">
    <source>
        <dbReference type="ARBA" id="ARBA00008000"/>
    </source>
</evidence>
<sequence>MITAPVHTRPITRAAYAADASHYLLTPSAVVEARSAIEVAEVFRAAREQNTSVTLRSGGTSLSGQASGEGYLVDVRKHFRDIEVLDQGRRVRVQPGATLRHVNARLRPYGYQLGPDPASEVGATIGGVIANNSSGMACGTEFNAYRTLESLTFVLPSGTTINTADNDANQQLKAQEPELCEALMRLRRRILGNPASVRTIEKHFALKNTMGYGLNAFLDFETPVDILSHLLVGSEGTLAFVAEAYFRTVPVAPKKTTALVVFDTLHAATNTLPALVDSGAATLELMDHTSIKVGQSWDNVPEEITGFEVRDHSALLVEYHANADEELRELSRRGEEILHNATFTQNAAAQARAWSFRKGLYAQVAGARPAGTTALLEDVAVPVDKLADTCQHLSELFDQHAYRDAVIFGHAKDGNIHFLLNDRFAGEEALNRYNAFNDAMVDLVLGHGGNLKAEHGTGRAMAPYVRRQYGDELYAVMQELKAACDPTNTMNPGVILAEDPDAHLENIKLIPSIDPQIDACVECGYCESVCPSRDLTLTPRQRIVVRRAMDAARAQGDTETLKELERDYDYYAIDTCAADSMCVTACPVGIDTGRYVKDLRNQRAGAFKQKAWKTAAANWKLVNAAASATMTGVSFLPDALARAATDVARAVVGTDDMWQWRPELGKGGQKRSQLGQVVGSRFHAPQAVYVPACVHPMFGRAEDSDGASQAFTALLERAGITLIVPDEIDSLCCGTTWSSKGLNEGYEVMRRHAVDVLSRATEHGRLPVVIDASSCTQGFSGLLEEAGITVIDAIEFTATNVLEKLEVKERVDTLTLHPTCSATQLGLGEAVMRLARAAAREVNVPTEWNCCAYAGDRGMLHPELTRSATRREAAQVAAFDASAHASTNRTCELGMTAATGKSYQHVLEILERATR</sequence>
<dbReference type="Pfam" id="PF01565">
    <property type="entry name" value="FAD_binding_4"/>
    <property type="match status" value="1"/>
</dbReference>
<dbReference type="InterPro" id="IPR016167">
    <property type="entry name" value="FAD-bd_PCMH_sub1"/>
</dbReference>
<evidence type="ECO:0000256" key="10">
    <source>
        <dbReference type="ARBA" id="ARBA00038897"/>
    </source>
</evidence>
<gene>
    <name evidence="13" type="ORF">DF222_05645</name>
</gene>
<dbReference type="GO" id="GO:0004458">
    <property type="term" value="F:D-lactate dehydrogenase (cytochrome) activity"/>
    <property type="evidence" value="ECO:0007669"/>
    <property type="project" value="UniProtKB-EC"/>
</dbReference>
<dbReference type="GO" id="GO:0008720">
    <property type="term" value="F:D-lactate dehydrogenase (NAD+) activity"/>
    <property type="evidence" value="ECO:0007669"/>
    <property type="project" value="TreeGrafter"/>
</dbReference>
<dbReference type="Gene3D" id="1.10.45.10">
    <property type="entry name" value="Vanillyl-alcohol Oxidase, Chain A, domain 4"/>
    <property type="match status" value="1"/>
</dbReference>
<dbReference type="InterPro" id="IPR017900">
    <property type="entry name" value="4Fe4S_Fe_S_CS"/>
</dbReference>
<keyword evidence="9" id="KW-0411">Iron-sulfur</keyword>
<keyword evidence="14" id="KW-1185">Reference proteome</keyword>
<dbReference type="PROSITE" id="PS00198">
    <property type="entry name" value="4FE4S_FER_1"/>
    <property type="match status" value="1"/>
</dbReference>
<evidence type="ECO:0000256" key="9">
    <source>
        <dbReference type="ARBA" id="ARBA00023014"/>
    </source>
</evidence>
<comment type="cofactor">
    <cofactor evidence="1">
        <name>FAD</name>
        <dbReference type="ChEBI" id="CHEBI:57692"/>
    </cofactor>
</comment>
<dbReference type="InterPro" id="IPR016164">
    <property type="entry name" value="FAD-linked_Oxase-like_C"/>
</dbReference>
<keyword evidence="4" id="KW-0479">Metal-binding</keyword>
<dbReference type="InterPro" id="IPR004113">
    <property type="entry name" value="FAD-bd_oxidored_4_C"/>
</dbReference>
<dbReference type="InterPro" id="IPR016166">
    <property type="entry name" value="FAD-bd_PCMH"/>
</dbReference>
<evidence type="ECO:0000256" key="6">
    <source>
        <dbReference type="ARBA" id="ARBA00022946"/>
    </source>
</evidence>
<dbReference type="Pfam" id="PF13183">
    <property type="entry name" value="Fer4_8"/>
    <property type="match status" value="1"/>
</dbReference>
<dbReference type="PANTHER" id="PTHR11748:SF111">
    <property type="entry name" value="D-LACTATE DEHYDROGENASE, MITOCHONDRIAL-RELATED"/>
    <property type="match status" value="1"/>
</dbReference>
<proteinExistence type="inferred from homology"/>
<evidence type="ECO:0000256" key="7">
    <source>
        <dbReference type="ARBA" id="ARBA00023002"/>
    </source>
</evidence>
<dbReference type="GO" id="GO:0046872">
    <property type="term" value="F:metal ion binding"/>
    <property type="evidence" value="ECO:0007669"/>
    <property type="project" value="UniProtKB-KW"/>
</dbReference>
<dbReference type="InterPro" id="IPR017896">
    <property type="entry name" value="4Fe4S_Fe-S-bd"/>
</dbReference>
<comment type="caution">
    <text evidence="13">The sequence shown here is derived from an EMBL/GenBank/DDBJ whole genome shotgun (WGS) entry which is preliminary data.</text>
</comment>
<dbReference type="EC" id="1.1.2.4" evidence="10"/>
<evidence type="ECO:0000256" key="5">
    <source>
        <dbReference type="ARBA" id="ARBA00022827"/>
    </source>
</evidence>
<keyword evidence="5" id="KW-0274">FAD</keyword>
<feature type="domain" description="4Fe-4S ferredoxin-type" evidence="11">
    <location>
        <begin position="509"/>
        <end position="540"/>
    </location>
</feature>
<organism evidence="13 14">
    <name type="scientific">Corynebacterium yudongzhengii</name>
    <dbReference type="NCBI Taxonomy" id="2080740"/>
    <lineage>
        <taxon>Bacteria</taxon>
        <taxon>Bacillati</taxon>
        <taxon>Actinomycetota</taxon>
        <taxon>Actinomycetes</taxon>
        <taxon>Mycobacteriales</taxon>
        <taxon>Corynebacteriaceae</taxon>
        <taxon>Corynebacterium</taxon>
    </lineage>
</organism>
<evidence type="ECO:0000259" key="12">
    <source>
        <dbReference type="PROSITE" id="PS51387"/>
    </source>
</evidence>
<dbReference type="InterPro" id="IPR009051">
    <property type="entry name" value="Helical_ferredxn"/>
</dbReference>
<dbReference type="InterPro" id="IPR006094">
    <property type="entry name" value="Oxid_FAD_bind_N"/>
</dbReference>
<dbReference type="EMBL" id="QEEZ01000008">
    <property type="protein sequence ID" value="PWC01816.1"/>
    <property type="molecule type" value="Genomic_DNA"/>
</dbReference>
<evidence type="ECO:0000256" key="8">
    <source>
        <dbReference type="ARBA" id="ARBA00023004"/>
    </source>
</evidence>
<dbReference type="Gene3D" id="3.30.465.10">
    <property type="match status" value="1"/>
</dbReference>
<evidence type="ECO:0000256" key="3">
    <source>
        <dbReference type="ARBA" id="ARBA00022630"/>
    </source>
</evidence>
<dbReference type="Proteomes" id="UP000244989">
    <property type="component" value="Unassembled WGS sequence"/>
</dbReference>
<keyword evidence="8" id="KW-0408">Iron</keyword>
<dbReference type="InterPro" id="IPR016169">
    <property type="entry name" value="FAD-bd_PCMH_sub2"/>
</dbReference>
<dbReference type="Gene3D" id="3.30.43.10">
    <property type="entry name" value="Uridine Diphospho-n-acetylenolpyruvylglucosamine Reductase, domain 2"/>
    <property type="match status" value="1"/>
</dbReference>
<dbReference type="OrthoDB" id="9770306at2"/>
<keyword evidence="6" id="KW-0809">Transit peptide</keyword>
<dbReference type="InterPro" id="IPR004017">
    <property type="entry name" value="Cys_rich_dom"/>
</dbReference>
<evidence type="ECO:0000256" key="4">
    <source>
        <dbReference type="ARBA" id="ARBA00022723"/>
    </source>
</evidence>
<dbReference type="KEGG" id="cyz:C3B44_02560"/>
<dbReference type="SUPFAM" id="SSF56176">
    <property type="entry name" value="FAD-binding/transporter-associated domain-like"/>
    <property type="match status" value="1"/>
</dbReference>
<evidence type="ECO:0000259" key="11">
    <source>
        <dbReference type="PROSITE" id="PS51379"/>
    </source>
</evidence>
<dbReference type="Gene3D" id="3.30.70.2740">
    <property type="match status" value="1"/>
</dbReference>
<dbReference type="AlphaFoldDB" id="A0A2U1T739"/>
<dbReference type="PANTHER" id="PTHR11748">
    <property type="entry name" value="D-LACTATE DEHYDROGENASE"/>
    <property type="match status" value="1"/>
</dbReference>
<evidence type="ECO:0000313" key="14">
    <source>
        <dbReference type="Proteomes" id="UP000244989"/>
    </source>
</evidence>
<dbReference type="SUPFAM" id="SSF46548">
    <property type="entry name" value="alpha-helical ferredoxin"/>
    <property type="match status" value="1"/>
</dbReference>
<keyword evidence="3" id="KW-0285">Flavoprotein</keyword>
<dbReference type="InterPro" id="IPR016171">
    <property type="entry name" value="Vanillyl_alc_oxidase_C-sub2"/>
</dbReference>
<accession>A0A2U1T739</accession>
<dbReference type="GO" id="GO:0071949">
    <property type="term" value="F:FAD binding"/>
    <property type="evidence" value="ECO:0007669"/>
    <property type="project" value="InterPro"/>
</dbReference>
<dbReference type="Pfam" id="PF02754">
    <property type="entry name" value="CCG"/>
    <property type="match status" value="1"/>
</dbReference>
<reference evidence="14" key="1">
    <citation type="submission" date="2018-04" db="EMBL/GenBank/DDBJ databases">
        <authorList>
            <person name="Liu S."/>
            <person name="Wang Z."/>
            <person name="Li J."/>
        </authorList>
    </citation>
    <scope>NUCLEOTIDE SEQUENCE [LARGE SCALE GENOMIC DNA]</scope>
    <source>
        <strain evidence="14">2189</strain>
    </source>
</reference>
<evidence type="ECO:0000256" key="1">
    <source>
        <dbReference type="ARBA" id="ARBA00001974"/>
    </source>
</evidence>
<evidence type="ECO:0000313" key="13">
    <source>
        <dbReference type="EMBL" id="PWC01816.1"/>
    </source>
</evidence>
<dbReference type="Gene3D" id="1.10.1060.10">
    <property type="entry name" value="Alpha-helical ferredoxin"/>
    <property type="match status" value="1"/>
</dbReference>